<dbReference type="Pfam" id="PF00107">
    <property type="entry name" value="ADH_zinc_N"/>
    <property type="match status" value="1"/>
</dbReference>
<evidence type="ECO:0000313" key="5">
    <source>
        <dbReference type="Proteomes" id="UP001497392"/>
    </source>
</evidence>
<evidence type="ECO:0000256" key="2">
    <source>
        <dbReference type="ARBA" id="ARBA00023002"/>
    </source>
</evidence>
<gene>
    <name evidence="4" type="primary">g10957</name>
    <name evidence="4" type="ORF">VP750_LOCUS9819</name>
</gene>
<name>A0ABP1GB70_9CHLO</name>
<evidence type="ECO:0000256" key="1">
    <source>
        <dbReference type="ARBA" id="ARBA00022857"/>
    </source>
</evidence>
<dbReference type="SMART" id="SM00829">
    <property type="entry name" value="PKS_ER"/>
    <property type="match status" value="1"/>
</dbReference>
<accession>A0ABP1GB70</accession>
<dbReference type="EMBL" id="CAXHTA020000017">
    <property type="protein sequence ID" value="CAL5227913.1"/>
    <property type="molecule type" value="Genomic_DNA"/>
</dbReference>
<proteinExistence type="predicted"/>
<dbReference type="InterPro" id="IPR013154">
    <property type="entry name" value="ADH-like_N"/>
</dbReference>
<dbReference type="InterPro" id="IPR011032">
    <property type="entry name" value="GroES-like_sf"/>
</dbReference>
<organism evidence="4 5">
    <name type="scientific">Coccomyxa viridis</name>
    <dbReference type="NCBI Taxonomy" id="1274662"/>
    <lineage>
        <taxon>Eukaryota</taxon>
        <taxon>Viridiplantae</taxon>
        <taxon>Chlorophyta</taxon>
        <taxon>core chlorophytes</taxon>
        <taxon>Trebouxiophyceae</taxon>
        <taxon>Trebouxiophyceae incertae sedis</taxon>
        <taxon>Coccomyxaceae</taxon>
        <taxon>Coccomyxa</taxon>
    </lineage>
</organism>
<dbReference type="InterPro" id="IPR020843">
    <property type="entry name" value="ER"/>
</dbReference>
<reference evidence="4 5" key="1">
    <citation type="submission" date="2024-06" db="EMBL/GenBank/DDBJ databases">
        <authorList>
            <person name="Kraege A."/>
            <person name="Thomma B."/>
        </authorList>
    </citation>
    <scope>NUCLEOTIDE SEQUENCE [LARGE SCALE GENOMIC DNA]</scope>
</reference>
<evidence type="ECO:0000259" key="3">
    <source>
        <dbReference type="SMART" id="SM00829"/>
    </source>
</evidence>
<keyword evidence="1" id="KW-0521">NADP</keyword>
<protein>
    <submittedName>
        <fullName evidence="4">G10957 protein</fullName>
    </submittedName>
</protein>
<dbReference type="Gene3D" id="3.90.180.10">
    <property type="entry name" value="Medium-chain alcohol dehydrogenases, catalytic domain"/>
    <property type="match status" value="1"/>
</dbReference>
<sequence length="337" mass="35454">MTVNPSTIRSIVFDEPGDEGVLHVGNTALPELGPNDVRIKIEAAGVNRADLEQRLGKYPPPPGHSPNLGLEAAGTVMEAGSDAASRFKAGERVMALCSGGAYAEQVVVDAGSVLPVPSNWSTYEAAGFMETTLTAFLNIFQIGGAVKGKSVLVHGGGSGIGTQAIALCKAKGITTFVTAGSDEKCDQCAQRGANNVVNYKTEDFAEVVNSRTKGKGVDMILDCIGAPYLEKDLDCLAVDGCIVYIGFMGGAVAEKMDLSRLFKKRASLIGSGLRSRSKTFKADLVASLAETFKAELKQGSIKPDIYKVLPWESAADAHRCMASSTHFGKILLSMKAT</sequence>
<dbReference type="InterPro" id="IPR013149">
    <property type="entry name" value="ADH-like_C"/>
</dbReference>
<keyword evidence="5" id="KW-1185">Reference proteome</keyword>
<dbReference type="InterPro" id="IPR014189">
    <property type="entry name" value="Quinone_OxRdtase_PIG3"/>
</dbReference>
<dbReference type="InterPro" id="IPR036291">
    <property type="entry name" value="NAD(P)-bd_dom_sf"/>
</dbReference>
<keyword evidence="2" id="KW-0560">Oxidoreductase</keyword>
<evidence type="ECO:0000313" key="4">
    <source>
        <dbReference type="EMBL" id="CAL5227913.1"/>
    </source>
</evidence>
<dbReference type="Gene3D" id="3.40.50.720">
    <property type="entry name" value="NAD(P)-binding Rossmann-like Domain"/>
    <property type="match status" value="1"/>
</dbReference>
<dbReference type="Proteomes" id="UP001497392">
    <property type="component" value="Unassembled WGS sequence"/>
</dbReference>
<dbReference type="NCBIfam" id="TIGR02824">
    <property type="entry name" value="quinone_pig3"/>
    <property type="match status" value="1"/>
</dbReference>
<dbReference type="SUPFAM" id="SSF50129">
    <property type="entry name" value="GroES-like"/>
    <property type="match status" value="1"/>
</dbReference>
<dbReference type="SUPFAM" id="SSF51735">
    <property type="entry name" value="NAD(P)-binding Rossmann-fold domains"/>
    <property type="match status" value="1"/>
</dbReference>
<dbReference type="CDD" id="cd05276">
    <property type="entry name" value="p53_inducible_oxidoreductase"/>
    <property type="match status" value="1"/>
</dbReference>
<dbReference type="PANTHER" id="PTHR48106:SF18">
    <property type="entry name" value="QUINONE OXIDOREDUCTASE PIG3"/>
    <property type="match status" value="1"/>
</dbReference>
<dbReference type="PANTHER" id="PTHR48106">
    <property type="entry name" value="QUINONE OXIDOREDUCTASE PIG3-RELATED"/>
    <property type="match status" value="1"/>
</dbReference>
<comment type="caution">
    <text evidence="4">The sequence shown here is derived from an EMBL/GenBank/DDBJ whole genome shotgun (WGS) entry which is preliminary data.</text>
</comment>
<dbReference type="Pfam" id="PF08240">
    <property type="entry name" value="ADH_N"/>
    <property type="match status" value="1"/>
</dbReference>
<feature type="domain" description="Enoyl reductase (ER)" evidence="3">
    <location>
        <begin position="20"/>
        <end position="332"/>
    </location>
</feature>